<name>A0AAJ5DA46_LYSSH</name>
<reference evidence="1 2" key="1">
    <citation type="submission" date="2018-06" db="EMBL/GenBank/DDBJ databases">
        <authorList>
            <consortium name="Pathogen Informatics"/>
            <person name="Doyle S."/>
        </authorList>
    </citation>
    <scope>NUCLEOTIDE SEQUENCE [LARGE SCALE GENOMIC DNA]</scope>
    <source>
        <strain evidence="1 2">NCTC10338</strain>
    </source>
</reference>
<dbReference type="AlphaFoldDB" id="A0AAJ5DA46"/>
<evidence type="ECO:0000313" key="2">
    <source>
        <dbReference type="Proteomes" id="UP000255295"/>
    </source>
</evidence>
<proteinExistence type="predicted"/>
<protein>
    <submittedName>
        <fullName evidence="1">Uncharacterized protein</fullName>
    </submittedName>
</protein>
<sequence length="29" mass="3321">MKVALSYKDGWGIVMLPIKQVESKKETIQ</sequence>
<accession>A0AAJ5DA46</accession>
<evidence type="ECO:0000313" key="1">
    <source>
        <dbReference type="EMBL" id="SUV17985.1"/>
    </source>
</evidence>
<organism evidence="1 2">
    <name type="scientific">Lysinibacillus sphaericus</name>
    <name type="common">Bacillus sphaericus</name>
    <dbReference type="NCBI Taxonomy" id="1421"/>
    <lineage>
        <taxon>Bacteria</taxon>
        <taxon>Bacillati</taxon>
        <taxon>Bacillota</taxon>
        <taxon>Bacilli</taxon>
        <taxon>Bacillales</taxon>
        <taxon>Bacillaceae</taxon>
        <taxon>Lysinibacillus</taxon>
    </lineage>
</organism>
<gene>
    <name evidence="1" type="ORF">NCTC10338_03099</name>
</gene>
<dbReference type="Proteomes" id="UP000255295">
    <property type="component" value="Unassembled WGS sequence"/>
</dbReference>
<comment type="caution">
    <text evidence="1">The sequence shown here is derived from an EMBL/GenBank/DDBJ whole genome shotgun (WGS) entry which is preliminary data.</text>
</comment>
<dbReference type="EMBL" id="UFSZ01000001">
    <property type="protein sequence ID" value="SUV17985.1"/>
    <property type="molecule type" value="Genomic_DNA"/>
</dbReference>